<dbReference type="InterPro" id="IPR004716">
    <property type="entry name" value="PTS_IIA_glucitol/sorbitol-sp"/>
</dbReference>
<keyword evidence="3" id="KW-1185">Reference proteome</keyword>
<comment type="caution">
    <text evidence="2">The sequence shown here is derived from an EMBL/GenBank/DDBJ whole genome shotgun (WGS) entry which is preliminary data.</text>
</comment>
<dbReference type="RefSeq" id="WP_136137295.1">
    <property type="nucleotide sequence ID" value="NZ_SDGV01000018.1"/>
</dbReference>
<dbReference type="PANTHER" id="PTHR40398">
    <property type="entry name" value="PTS SYSTEM GLUCITOL/SORBITOL-SPECIFIC EIIA COMPONENT"/>
    <property type="match status" value="1"/>
</dbReference>
<accession>A0A4S3B4D7</accession>
<dbReference type="Gene3D" id="2.40.33.40">
    <property type="entry name" value="Phosphotransferase system, glucitol/sorbitol-specific IIA component"/>
    <property type="match status" value="1"/>
</dbReference>
<dbReference type="PANTHER" id="PTHR40398:SF1">
    <property type="entry name" value="PTS SYSTEM GLUCITOL_SORBITOL-SPECIFIC EIIA COMPONENT"/>
    <property type="match status" value="1"/>
</dbReference>
<sequence>MIESVVKEIGSEALNNEESLIILFDESVTEGLGKHCVIQKFSGARSFNLKEGQTISFDDQNYSIKKVGEVTNKFLDEMGHVSVVFGPIPTEDRLVNALYVEPYEVPTIKAGTLIKYQ</sequence>
<gene>
    <name evidence="2" type="ORF">ESZ54_08730</name>
</gene>
<dbReference type="GO" id="GO:0008982">
    <property type="term" value="F:protein-N(PI)-phosphohistidine-sugar phosphotransferase activity"/>
    <property type="evidence" value="ECO:0007669"/>
    <property type="project" value="InterPro"/>
</dbReference>
<evidence type="ECO:0000313" key="3">
    <source>
        <dbReference type="Proteomes" id="UP000310506"/>
    </source>
</evidence>
<dbReference type="OrthoDB" id="7065254at2"/>
<proteinExistence type="predicted"/>
<evidence type="ECO:0000256" key="1">
    <source>
        <dbReference type="PROSITE-ProRule" id="PRU00420"/>
    </source>
</evidence>
<dbReference type="EMBL" id="SDGV01000018">
    <property type="protein sequence ID" value="THB60670.1"/>
    <property type="molecule type" value="Genomic_DNA"/>
</dbReference>
<dbReference type="GO" id="GO:0005737">
    <property type="term" value="C:cytoplasm"/>
    <property type="evidence" value="ECO:0007669"/>
    <property type="project" value="InterPro"/>
</dbReference>
<dbReference type="GO" id="GO:0016301">
    <property type="term" value="F:kinase activity"/>
    <property type="evidence" value="ECO:0007669"/>
    <property type="project" value="TreeGrafter"/>
</dbReference>
<organism evidence="2 3">
    <name type="scientific">Vagococcus silagei</name>
    <dbReference type="NCBI Taxonomy" id="2508885"/>
    <lineage>
        <taxon>Bacteria</taxon>
        <taxon>Bacillati</taxon>
        <taxon>Bacillota</taxon>
        <taxon>Bacilli</taxon>
        <taxon>Lactobacillales</taxon>
        <taxon>Enterococcaceae</taxon>
        <taxon>Vagococcus</taxon>
    </lineage>
</organism>
<comment type="caution">
    <text evidence="1">Lacks conserved residue(s) required for the propagation of feature annotation.</text>
</comment>
<dbReference type="Proteomes" id="UP000310506">
    <property type="component" value="Unassembled WGS sequence"/>
</dbReference>
<evidence type="ECO:0000313" key="2">
    <source>
        <dbReference type="EMBL" id="THB60670.1"/>
    </source>
</evidence>
<dbReference type="Pfam" id="PF03829">
    <property type="entry name" value="PTSIIA_gutA"/>
    <property type="match status" value="1"/>
</dbReference>
<dbReference type="SUPFAM" id="SSF141530">
    <property type="entry name" value="PTSIIA/GutA-like"/>
    <property type="match status" value="1"/>
</dbReference>
<dbReference type="InterPro" id="IPR036665">
    <property type="entry name" value="PTS_IIA_glucitol/sorbitol_sf"/>
</dbReference>
<name>A0A4S3B4D7_9ENTE</name>
<reference evidence="2 3" key="1">
    <citation type="submission" date="2019-01" db="EMBL/GenBank/DDBJ databases">
        <title>Vagococcus silagei sp. nov. isolated from brewer's grain.</title>
        <authorList>
            <person name="Guu J.-R."/>
        </authorList>
    </citation>
    <scope>NUCLEOTIDE SEQUENCE [LARGE SCALE GENOMIC DNA]</scope>
    <source>
        <strain evidence="2 3">2B-2</strain>
    </source>
</reference>
<dbReference type="GO" id="GO:0009401">
    <property type="term" value="P:phosphoenolpyruvate-dependent sugar phosphotransferase system"/>
    <property type="evidence" value="ECO:0007669"/>
    <property type="project" value="InterPro"/>
</dbReference>
<protein>
    <submittedName>
        <fullName evidence="2">PTS sorbitol transporter subunit IIA</fullName>
    </submittedName>
</protein>
<dbReference type="PROSITE" id="PS51097">
    <property type="entry name" value="PTS_EIIA_TYPE_5"/>
    <property type="match status" value="1"/>
</dbReference>
<dbReference type="AlphaFoldDB" id="A0A4S3B4D7"/>